<dbReference type="Proteomes" id="UP000018817">
    <property type="component" value="Unassembled WGS sequence"/>
</dbReference>
<dbReference type="RefSeq" id="XP_008900295.1">
    <property type="nucleotide sequence ID" value="XM_008902047.1"/>
</dbReference>
<dbReference type="EMBL" id="KI669572">
    <property type="protein sequence ID" value="ETN14564.1"/>
    <property type="molecule type" value="Genomic_DNA"/>
</dbReference>
<organism evidence="1 2">
    <name type="scientific">Phytophthora nicotianae (strain INRA-310)</name>
    <name type="common">Phytophthora parasitica</name>
    <dbReference type="NCBI Taxonomy" id="761204"/>
    <lineage>
        <taxon>Eukaryota</taxon>
        <taxon>Sar</taxon>
        <taxon>Stramenopiles</taxon>
        <taxon>Oomycota</taxon>
        <taxon>Peronosporomycetes</taxon>
        <taxon>Peronosporales</taxon>
        <taxon>Peronosporaceae</taxon>
        <taxon>Phytophthora</taxon>
    </lineage>
</organism>
<gene>
    <name evidence="1" type="ORF">PPTG_22153</name>
</gene>
<dbReference type="OMA" id="MTYDLQA"/>
<dbReference type="GeneID" id="20190752"/>
<accession>W2QPW9</accession>
<reference evidence="2" key="1">
    <citation type="submission" date="2011-12" db="EMBL/GenBank/DDBJ databases">
        <authorList>
            <consortium name="The Broad Institute Genome Sequencing Platform"/>
            <person name="Russ C."/>
            <person name="Tyler B."/>
            <person name="Panabieres F."/>
            <person name="Shan W."/>
            <person name="Tripathy S."/>
            <person name="Grunwald N."/>
            <person name="Machado M."/>
            <person name="Young S.K."/>
            <person name="Zeng Q."/>
            <person name="Gargeya S."/>
            <person name="Fitzgerald M."/>
            <person name="Haas B."/>
            <person name="Abouelleil A."/>
            <person name="Alvarado L."/>
            <person name="Arachchi H.M."/>
            <person name="Berlin A."/>
            <person name="Chapman S.B."/>
            <person name="Gearin G."/>
            <person name="Goldberg J."/>
            <person name="Griggs A."/>
            <person name="Gujja S."/>
            <person name="Hansen M."/>
            <person name="Heiman D."/>
            <person name="Howarth C."/>
            <person name="Larimer J."/>
            <person name="Lui A."/>
            <person name="MacDonald P.J.P."/>
            <person name="McCowen C."/>
            <person name="Montmayeur A."/>
            <person name="Murphy C."/>
            <person name="Neiman D."/>
            <person name="Pearson M."/>
            <person name="Priest M."/>
            <person name="Roberts A."/>
            <person name="Saif S."/>
            <person name="Shea T."/>
            <person name="Sisk P."/>
            <person name="Stolte C."/>
            <person name="Sykes S."/>
            <person name="Wortman J."/>
            <person name="Nusbaum C."/>
            <person name="Birren B."/>
        </authorList>
    </citation>
    <scope>NUCLEOTIDE SEQUENCE [LARGE SCALE GENOMIC DNA]</scope>
    <source>
        <strain evidence="2">INRA-310</strain>
    </source>
</reference>
<evidence type="ECO:0000313" key="1">
    <source>
        <dbReference type="EMBL" id="ETN14564.1"/>
    </source>
</evidence>
<dbReference type="VEuPathDB" id="FungiDB:PPTG_22153"/>
<dbReference type="AlphaFoldDB" id="W2QPW9"/>
<sequence>MTYDLQAVAGMFSRSIQHTIEENGILSSEPGPESSEVNGFRASIFLAASATGQKLPAVVVFAGVPGARMAAEEWNTSFGSVVY</sequence>
<dbReference type="STRING" id="761204.W2QPW9"/>
<reference evidence="1 2" key="2">
    <citation type="submission" date="2013-11" db="EMBL/GenBank/DDBJ databases">
        <title>The Genome Sequence of Phytophthora parasitica INRA-310.</title>
        <authorList>
            <consortium name="The Broad Institute Genomics Platform"/>
            <person name="Russ C."/>
            <person name="Tyler B."/>
            <person name="Panabieres F."/>
            <person name="Shan W."/>
            <person name="Tripathy S."/>
            <person name="Grunwald N."/>
            <person name="Machado M."/>
            <person name="Johnson C.S."/>
            <person name="Arredondo F."/>
            <person name="Hong C."/>
            <person name="Coffey M."/>
            <person name="Young S.K."/>
            <person name="Zeng Q."/>
            <person name="Gargeya S."/>
            <person name="Fitzgerald M."/>
            <person name="Abouelleil A."/>
            <person name="Alvarado L."/>
            <person name="Chapman S.B."/>
            <person name="Gainer-Dewar J."/>
            <person name="Goldberg J."/>
            <person name="Griggs A."/>
            <person name="Gujja S."/>
            <person name="Hansen M."/>
            <person name="Howarth C."/>
            <person name="Imamovic A."/>
            <person name="Ireland A."/>
            <person name="Larimer J."/>
            <person name="McCowan C."/>
            <person name="Murphy C."/>
            <person name="Pearson M."/>
            <person name="Poon T.W."/>
            <person name="Priest M."/>
            <person name="Roberts A."/>
            <person name="Saif S."/>
            <person name="Shea T."/>
            <person name="Sykes S."/>
            <person name="Wortman J."/>
            <person name="Nusbaum C."/>
            <person name="Birren B."/>
        </authorList>
    </citation>
    <scope>NUCLEOTIDE SEQUENCE [LARGE SCALE GENOMIC DNA]</scope>
    <source>
        <strain evidence="1 2">INRA-310</strain>
    </source>
</reference>
<proteinExistence type="predicted"/>
<protein>
    <submittedName>
        <fullName evidence="1">Uncharacterized protein</fullName>
    </submittedName>
</protein>
<evidence type="ECO:0000313" key="2">
    <source>
        <dbReference type="Proteomes" id="UP000018817"/>
    </source>
</evidence>
<name>W2QPW9_PHYN3</name>